<feature type="region of interest" description="Disordered" evidence="1">
    <location>
        <begin position="1"/>
        <end position="74"/>
    </location>
</feature>
<name>A0A9P7B963_RHOMI</name>
<sequence>MLTSSSRSVNRTANRDSPAARLHTRTAREIRRSPPRKKDGLALVALPPPPSSESMSASLGRTPRTGMLGDGGAA</sequence>
<reference evidence="2 3" key="1">
    <citation type="submission" date="2020-11" db="EMBL/GenBank/DDBJ databases">
        <title>Kefir isolates.</title>
        <authorList>
            <person name="Marcisauskas S."/>
            <person name="Kim Y."/>
            <person name="Blasche S."/>
        </authorList>
    </citation>
    <scope>NUCLEOTIDE SEQUENCE [LARGE SCALE GENOMIC DNA]</scope>
    <source>
        <strain evidence="2 3">KR</strain>
    </source>
</reference>
<dbReference type="Proteomes" id="UP000777482">
    <property type="component" value="Unassembled WGS sequence"/>
</dbReference>
<dbReference type="EMBL" id="PUHQ01000011">
    <property type="protein sequence ID" value="KAG0665033.1"/>
    <property type="molecule type" value="Genomic_DNA"/>
</dbReference>
<accession>A0A9P7B963</accession>
<organism evidence="2 3">
    <name type="scientific">Rhodotorula mucilaginosa</name>
    <name type="common">Yeast</name>
    <name type="synonym">Rhodotorula rubra</name>
    <dbReference type="NCBI Taxonomy" id="5537"/>
    <lineage>
        <taxon>Eukaryota</taxon>
        <taxon>Fungi</taxon>
        <taxon>Dikarya</taxon>
        <taxon>Basidiomycota</taxon>
        <taxon>Pucciniomycotina</taxon>
        <taxon>Microbotryomycetes</taxon>
        <taxon>Sporidiobolales</taxon>
        <taxon>Sporidiobolaceae</taxon>
        <taxon>Rhodotorula</taxon>
    </lineage>
</organism>
<evidence type="ECO:0000313" key="2">
    <source>
        <dbReference type="EMBL" id="KAG0665033.1"/>
    </source>
</evidence>
<protein>
    <submittedName>
        <fullName evidence="2">Uncharacterized protein</fullName>
    </submittedName>
</protein>
<proteinExistence type="predicted"/>
<evidence type="ECO:0000256" key="1">
    <source>
        <dbReference type="SAM" id="MobiDB-lite"/>
    </source>
</evidence>
<keyword evidence="3" id="KW-1185">Reference proteome</keyword>
<dbReference type="AlphaFoldDB" id="A0A9P7B963"/>
<gene>
    <name evidence="2" type="ORF">C6P46_000659</name>
</gene>
<evidence type="ECO:0000313" key="3">
    <source>
        <dbReference type="Proteomes" id="UP000777482"/>
    </source>
</evidence>
<comment type="caution">
    <text evidence="2">The sequence shown here is derived from an EMBL/GenBank/DDBJ whole genome shotgun (WGS) entry which is preliminary data.</text>
</comment>
<feature type="compositionally biased region" description="Polar residues" evidence="1">
    <location>
        <begin position="1"/>
        <end position="12"/>
    </location>
</feature>
<feature type="compositionally biased region" description="Basic and acidic residues" evidence="1">
    <location>
        <begin position="26"/>
        <end position="40"/>
    </location>
</feature>